<feature type="coiled-coil region" evidence="1">
    <location>
        <begin position="47"/>
        <end position="74"/>
    </location>
</feature>
<dbReference type="AlphaFoldDB" id="A0A410G426"/>
<keyword evidence="1" id="KW-0175">Coiled coil</keyword>
<evidence type="ECO:0000313" key="2">
    <source>
        <dbReference type="EMBL" id="QAA82024.1"/>
    </source>
</evidence>
<accession>A0A410G426</accession>
<gene>
    <name evidence="2" type="ORF">EI546_09940</name>
</gene>
<keyword evidence="3" id="KW-1185">Reference proteome</keyword>
<dbReference type="OrthoDB" id="1429533at2"/>
<dbReference type="EMBL" id="CP034951">
    <property type="protein sequence ID" value="QAA82024.1"/>
    <property type="molecule type" value="Genomic_DNA"/>
</dbReference>
<proteinExistence type="predicted"/>
<organism evidence="2 3">
    <name type="scientific">Aequorivita ciconiae</name>
    <dbReference type="NCBI Taxonomy" id="2494375"/>
    <lineage>
        <taxon>Bacteria</taxon>
        <taxon>Pseudomonadati</taxon>
        <taxon>Bacteroidota</taxon>
        <taxon>Flavobacteriia</taxon>
        <taxon>Flavobacteriales</taxon>
        <taxon>Flavobacteriaceae</taxon>
        <taxon>Aequorivita</taxon>
    </lineage>
</organism>
<name>A0A410G426_9FLAO</name>
<dbReference type="KEGG" id="aev:EI546_09940"/>
<dbReference type="Proteomes" id="UP000285517">
    <property type="component" value="Chromosome"/>
</dbReference>
<dbReference type="RefSeq" id="WP_128250398.1">
    <property type="nucleotide sequence ID" value="NZ_CP034951.1"/>
</dbReference>
<reference evidence="2 3" key="1">
    <citation type="submission" date="2019-01" db="EMBL/GenBank/DDBJ databases">
        <title>Complete genome sequencing of Aequorivita sp. H23M31.</title>
        <authorList>
            <person name="Bae J.-W."/>
        </authorList>
    </citation>
    <scope>NUCLEOTIDE SEQUENCE [LARGE SCALE GENOMIC DNA]</scope>
    <source>
        <strain evidence="2 3">H23M31</strain>
    </source>
</reference>
<protein>
    <submittedName>
        <fullName evidence="2">Uncharacterized protein</fullName>
    </submittedName>
</protein>
<evidence type="ECO:0000313" key="3">
    <source>
        <dbReference type="Proteomes" id="UP000285517"/>
    </source>
</evidence>
<evidence type="ECO:0000256" key="1">
    <source>
        <dbReference type="SAM" id="Coils"/>
    </source>
</evidence>
<sequence>MILIILVTLLGNDVVGQNRKELKLTVLQLQSDSTSLDKKLKENQILVANLNTELSEIKISNQQLKNRIEELALVYDKNASLSDSIIRLNDSITKMNVKLDSIDKYYRIINFVKAFYNSLETTDEENLRQYEYGDMKFDLENFYSLITRNARYSEGRVKNLSDDRFHHKYFIMLQSIDEIKFSLNKILVKTKVMYTGERMGLFYNEEQLTLKDNKGLIKLTDWVDLDLYKMMPTIDASVDNFSREDFYRWLDGRPK</sequence>